<gene>
    <name evidence="3" type="ordered locus">RPB_4333</name>
</gene>
<proteinExistence type="predicted"/>
<dbReference type="PANTHER" id="PTHR43606:SF2">
    <property type="entry name" value="ALKALINE PHOSPHATASE FAMILY PROTEIN (AFU_ORTHOLOGUE AFUA_5G03860)"/>
    <property type="match status" value="1"/>
</dbReference>
<dbReference type="eggNOG" id="COG3540">
    <property type="taxonomic scope" value="Bacteria"/>
</dbReference>
<name>Q2IRZ0_RHOP2</name>
<dbReference type="InterPro" id="IPR052900">
    <property type="entry name" value="Phospholipid_Metab_Enz"/>
</dbReference>
<evidence type="ECO:0000259" key="2">
    <source>
        <dbReference type="Pfam" id="PF16655"/>
    </source>
</evidence>
<dbReference type="PROSITE" id="PS51318">
    <property type="entry name" value="TAT"/>
    <property type="match status" value="1"/>
</dbReference>
<dbReference type="InterPro" id="IPR006311">
    <property type="entry name" value="TAT_signal"/>
</dbReference>
<evidence type="ECO:0000313" key="3">
    <source>
        <dbReference type="EMBL" id="ABD09020.1"/>
    </source>
</evidence>
<dbReference type="InterPro" id="IPR038607">
    <property type="entry name" value="PhoD-like_sf"/>
</dbReference>
<dbReference type="SUPFAM" id="SSF56300">
    <property type="entry name" value="Metallo-dependent phosphatases"/>
    <property type="match status" value="1"/>
</dbReference>
<reference evidence="3 4" key="1">
    <citation type="submission" date="2006-01" db="EMBL/GenBank/DDBJ databases">
        <title>Complete sequence of Rhodopseudomonas palustris HaA2.</title>
        <authorList>
            <consortium name="US DOE Joint Genome Institute"/>
            <person name="Copeland A."/>
            <person name="Lucas S."/>
            <person name="Lapidus A."/>
            <person name="Barry K."/>
            <person name="Detter J.C."/>
            <person name="Glavina T."/>
            <person name="Hammon N."/>
            <person name="Israni S."/>
            <person name="Pitluck S."/>
            <person name="Chain P."/>
            <person name="Malfatti S."/>
            <person name="Shin M."/>
            <person name="Vergez L."/>
            <person name="Schmutz J."/>
            <person name="Larimer F."/>
            <person name="Land M."/>
            <person name="Hauser L."/>
            <person name="Pelletier D.A."/>
            <person name="Kyrpides N."/>
            <person name="Anderson I."/>
            <person name="Oda Y."/>
            <person name="Harwood C.S."/>
            <person name="Richardson P."/>
        </authorList>
    </citation>
    <scope>NUCLEOTIDE SEQUENCE [LARGE SCALE GENOMIC DNA]</scope>
    <source>
        <strain evidence="3 4">HaA2</strain>
    </source>
</reference>
<dbReference type="CDD" id="cd07389">
    <property type="entry name" value="MPP_PhoD"/>
    <property type="match status" value="1"/>
</dbReference>
<evidence type="ECO:0000259" key="1">
    <source>
        <dbReference type="Pfam" id="PF09423"/>
    </source>
</evidence>
<dbReference type="AlphaFoldDB" id="Q2IRZ0"/>
<dbReference type="EMBL" id="CP000250">
    <property type="protein sequence ID" value="ABD09020.1"/>
    <property type="molecule type" value="Genomic_DNA"/>
</dbReference>
<sequence>MHDVPAATACRMVPSMSPHPPSSGLAFDRRMLLRGALGAGLAGALPAAAGAAERVAFKSDPFTLGIASGDPAPDGFVLWTRLAPEPLEARGGMTPAPVEVTVEIADDAAMARVIRTVTATARLELAHAVHAEIEGLAPGRDYFYRFRAGDAESPIGRARTLPAPGETPARLRFAAAGCQRWEGGYYTAWRAIADDQLDFVFHYGDYIYEYAFAAHDRDGKPYPRTMPPDFPVCFTLTDYRRRYALYKGDPDLQAAHASCPFLSSFDDHDVVNNWAADSDPKQTPPDAFLFRRAMALQAWYEHMPVRRAQLPRGPDVRAYRGFRFGTLADIAVLDTRQYRSRQPCGDGFRAHCDEADAAGRTMLGAAQEQWLAQRLKQSKATWQVLAQQVQFAPFDWRGFPFVKETDAPVLDLDTWSGASAARDRVTAMLAEANIANPVVLTGDLHRAMALDLRRDWRDPDSPRIGVEFLSTSISSPGDGPATAEKLAALYRNNPHLKFFSDRRGYTRHTVTPARWQADFRTVDSVATRGEPVTTAQTLMVEAGRG</sequence>
<dbReference type="Gene3D" id="2.60.40.380">
    <property type="entry name" value="Purple acid phosphatase-like, N-terminal"/>
    <property type="match status" value="1"/>
</dbReference>
<dbReference type="Gene3D" id="3.60.21.70">
    <property type="entry name" value="PhoD-like phosphatase"/>
    <property type="match status" value="1"/>
</dbReference>
<dbReference type="Pfam" id="PF16655">
    <property type="entry name" value="PhoD_N"/>
    <property type="match status" value="1"/>
</dbReference>
<dbReference type="InterPro" id="IPR032093">
    <property type="entry name" value="PhoD_N"/>
</dbReference>
<dbReference type="Proteomes" id="UP000008809">
    <property type="component" value="Chromosome"/>
</dbReference>
<dbReference type="HOGENOM" id="CLU_015982_2_1_5"/>
<dbReference type="STRING" id="316058.RPB_4333"/>
<protein>
    <submittedName>
        <fullName evidence="3">Alkaline phosphatase</fullName>
    </submittedName>
</protein>
<feature type="domain" description="PhoD-like phosphatase metallophosphatase" evidence="1">
    <location>
        <begin position="173"/>
        <end position="519"/>
    </location>
</feature>
<dbReference type="InterPro" id="IPR018946">
    <property type="entry name" value="PhoD-like_MPP"/>
</dbReference>
<keyword evidence="4" id="KW-1185">Reference proteome</keyword>
<dbReference type="InterPro" id="IPR029052">
    <property type="entry name" value="Metallo-depent_PP-like"/>
</dbReference>
<dbReference type="Pfam" id="PF09423">
    <property type="entry name" value="PhoD"/>
    <property type="match status" value="1"/>
</dbReference>
<evidence type="ECO:0000313" key="4">
    <source>
        <dbReference type="Proteomes" id="UP000008809"/>
    </source>
</evidence>
<dbReference type="KEGG" id="rpb:RPB_4333"/>
<accession>Q2IRZ0</accession>
<dbReference type="PANTHER" id="PTHR43606">
    <property type="entry name" value="PHOSPHATASE, PUTATIVE (AFU_ORTHOLOGUE AFUA_6G08710)-RELATED"/>
    <property type="match status" value="1"/>
</dbReference>
<feature type="domain" description="Phospholipase D N-terminal" evidence="2">
    <location>
        <begin position="64"/>
        <end position="160"/>
    </location>
</feature>
<organism evidence="3 4">
    <name type="scientific">Rhodopseudomonas palustris (strain HaA2)</name>
    <dbReference type="NCBI Taxonomy" id="316058"/>
    <lineage>
        <taxon>Bacteria</taxon>
        <taxon>Pseudomonadati</taxon>
        <taxon>Pseudomonadota</taxon>
        <taxon>Alphaproteobacteria</taxon>
        <taxon>Hyphomicrobiales</taxon>
        <taxon>Nitrobacteraceae</taxon>
        <taxon>Rhodopseudomonas</taxon>
    </lineage>
</organism>